<reference evidence="2 3" key="1">
    <citation type="submission" date="2011-11" db="EMBL/GenBank/DDBJ databases">
        <authorList>
            <person name="Weinstock G."/>
            <person name="Sodergren E."/>
            <person name="Clifton S."/>
            <person name="Fulton L."/>
            <person name="Fulton B."/>
            <person name="Courtney L."/>
            <person name="Fronick C."/>
            <person name="Harrison M."/>
            <person name="Strong C."/>
            <person name="Farmer C."/>
            <person name="Delahaunty K."/>
            <person name="Markovic C."/>
            <person name="Hall O."/>
            <person name="Minx P."/>
            <person name="Tomlinson C."/>
            <person name="Mitreva M."/>
            <person name="Hou S."/>
            <person name="Chen J."/>
            <person name="Wollam A."/>
            <person name="Pepin K.H."/>
            <person name="Johnson M."/>
            <person name="Bhonagiri V."/>
            <person name="Zhang X."/>
            <person name="Suruliraj S."/>
            <person name="Warren W."/>
            <person name="Chinwalla A."/>
            <person name="Mardis E.R."/>
            <person name="Wilson R.K."/>
        </authorList>
    </citation>
    <scope>NUCLEOTIDE SEQUENCE [LARGE SCALE GENOMIC DNA]</scope>
    <source>
        <strain evidence="2 3">YIT 11816</strain>
    </source>
</reference>
<dbReference type="Proteomes" id="UP000004956">
    <property type="component" value="Unassembled WGS sequence"/>
</dbReference>
<dbReference type="EMBL" id="AFBQ01000208">
    <property type="protein sequence ID" value="EHY31181.1"/>
    <property type="molecule type" value="Genomic_DNA"/>
</dbReference>
<dbReference type="STRING" id="762967.HMPREF9440_01441"/>
<accession>H3KFC3</accession>
<organism evidence="2 3">
    <name type="scientific">Sutterella parvirubra YIT 11816</name>
    <dbReference type="NCBI Taxonomy" id="762967"/>
    <lineage>
        <taxon>Bacteria</taxon>
        <taxon>Pseudomonadati</taxon>
        <taxon>Pseudomonadota</taxon>
        <taxon>Betaproteobacteria</taxon>
        <taxon>Burkholderiales</taxon>
        <taxon>Sutterellaceae</taxon>
        <taxon>Sutterella</taxon>
    </lineage>
</organism>
<dbReference type="HOGENOM" id="CLU_2636736_0_0_4"/>
<protein>
    <submittedName>
        <fullName evidence="2">Uncharacterized protein</fullName>
    </submittedName>
</protein>
<gene>
    <name evidence="2" type="ORF">HMPREF9440_01441</name>
</gene>
<dbReference type="PATRIC" id="fig|762967.3.peg.1131"/>
<evidence type="ECO:0000256" key="1">
    <source>
        <dbReference type="SAM" id="MobiDB-lite"/>
    </source>
</evidence>
<proteinExistence type="predicted"/>
<evidence type="ECO:0000313" key="3">
    <source>
        <dbReference type="Proteomes" id="UP000004956"/>
    </source>
</evidence>
<name>H3KFC3_9BURK</name>
<sequence length="77" mass="8426">MGLSSGGSDKARDGFGRERRRPSLVVRGARIPHCRRSSECRSLEKQTPEPFGTGAALSLRRAANPAPQRPAPQRDRT</sequence>
<feature type="region of interest" description="Disordered" evidence="1">
    <location>
        <begin position="1"/>
        <end position="77"/>
    </location>
</feature>
<comment type="caution">
    <text evidence="2">The sequence shown here is derived from an EMBL/GenBank/DDBJ whole genome shotgun (WGS) entry which is preliminary data.</text>
</comment>
<feature type="compositionally biased region" description="Basic and acidic residues" evidence="1">
    <location>
        <begin position="36"/>
        <end position="47"/>
    </location>
</feature>
<dbReference type="AlphaFoldDB" id="H3KFC3"/>
<evidence type="ECO:0000313" key="2">
    <source>
        <dbReference type="EMBL" id="EHY31181.1"/>
    </source>
</evidence>
<keyword evidence="3" id="KW-1185">Reference proteome</keyword>